<dbReference type="Proteomes" id="UP000192356">
    <property type="component" value="Unassembled WGS sequence"/>
</dbReference>
<feature type="coiled-coil region" evidence="4">
    <location>
        <begin position="6"/>
        <end position="33"/>
    </location>
</feature>
<evidence type="ECO:0000256" key="2">
    <source>
        <dbReference type="ARBA" id="ARBA00022771"/>
    </source>
</evidence>
<organism evidence="6 7">
    <name type="scientific">Hepatospora eriocheir</name>
    <dbReference type="NCBI Taxonomy" id="1081669"/>
    <lineage>
        <taxon>Eukaryota</taxon>
        <taxon>Fungi</taxon>
        <taxon>Fungi incertae sedis</taxon>
        <taxon>Microsporidia</taxon>
        <taxon>Hepatosporidae</taxon>
        <taxon>Hepatospora</taxon>
    </lineage>
</organism>
<dbReference type="OrthoDB" id="2190619at2759"/>
<proteinExistence type="predicted"/>
<dbReference type="SUPFAM" id="SSF57850">
    <property type="entry name" value="RING/U-box"/>
    <property type="match status" value="1"/>
</dbReference>
<dbReference type="Gene3D" id="3.30.40.10">
    <property type="entry name" value="Zinc/RING finger domain, C3HC4 (zinc finger)"/>
    <property type="match status" value="1"/>
</dbReference>
<evidence type="ECO:0000256" key="3">
    <source>
        <dbReference type="ARBA" id="ARBA00022833"/>
    </source>
</evidence>
<keyword evidence="1" id="KW-0479">Metal-binding</keyword>
<dbReference type="VEuPathDB" id="MicrosporidiaDB:HERIO_783"/>
<evidence type="ECO:0000313" key="6">
    <source>
        <dbReference type="EMBL" id="ORD97362.1"/>
    </source>
</evidence>
<evidence type="ECO:0000259" key="5">
    <source>
        <dbReference type="Pfam" id="PF11789"/>
    </source>
</evidence>
<reference evidence="6 7" key="1">
    <citation type="journal article" date="2017" name="Environ. Microbiol.">
        <title>Decay of the glycolytic pathway and adaptation to intranuclear parasitism within Enterocytozoonidae microsporidia.</title>
        <authorList>
            <person name="Wiredu Boakye D."/>
            <person name="Jaroenlak P."/>
            <person name="Prachumwat A."/>
            <person name="Williams T.A."/>
            <person name="Bateman K.S."/>
            <person name="Itsathitphaisarn O."/>
            <person name="Sritunyalucksana K."/>
            <person name="Paszkiewicz K.H."/>
            <person name="Moore K.A."/>
            <person name="Stentiford G.D."/>
            <person name="Williams B.A."/>
        </authorList>
    </citation>
    <scope>NUCLEOTIDE SEQUENCE [LARGE SCALE GENOMIC DNA]</scope>
    <source>
        <strain evidence="6 7">GB1</strain>
    </source>
</reference>
<accession>A0A1X0QC97</accession>
<comment type="caution">
    <text evidence="6">The sequence shown here is derived from an EMBL/GenBank/DDBJ whole genome shotgun (WGS) entry which is preliminary data.</text>
</comment>
<dbReference type="Pfam" id="PF11789">
    <property type="entry name" value="zf-Nse"/>
    <property type="match status" value="1"/>
</dbReference>
<feature type="domain" description="SP-RING-type" evidence="5">
    <location>
        <begin position="75"/>
        <end position="124"/>
    </location>
</feature>
<keyword evidence="3" id="KW-0862">Zinc</keyword>
<evidence type="ECO:0000256" key="1">
    <source>
        <dbReference type="ARBA" id="ARBA00022723"/>
    </source>
</evidence>
<protein>
    <recommendedName>
        <fullName evidence="5">SP-RING-type domain-containing protein</fullName>
    </recommendedName>
</protein>
<name>A0A1X0QC97_9MICR</name>
<keyword evidence="2" id="KW-0863">Zinc-finger</keyword>
<evidence type="ECO:0000313" key="7">
    <source>
        <dbReference type="Proteomes" id="UP000192356"/>
    </source>
</evidence>
<dbReference type="InterPro" id="IPR004181">
    <property type="entry name" value="Znf_MIZ"/>
</dbReference>
<dbReference type="AlphaFoldDB" id="A0A1X0QC97"/>
<keyword evidence="7" id="KW-1185">Reference proteome</keyword>
<dbReference type="EMBL" id="LVKB01000026">
    <property type="protein sequence ID" value="ORD97362.1"/>
    <property type="molecule type" value="Genomic_DNA"/>
</dbReference>
<sequence>MFEDLNGILKSRKERLEDLINKLRKDKIEIDKELATNCLIHIELANNPTKLTNPESISVDVDVIINDFNCEASIIDDNTNQMCYLTQAPIKIKFISNCGHTFEESAIKDYMKHGNKNCPVIGCNRILKKKE</sequence>
<evidence type="ECO:0000256" key="4">
    <source>
        <dbReference type="SAM" id="Coils"/>
    </source>
</evidence>
<dbReference type="GO" id="GO:0008270">
    <property type="term" value="F:zinc ion binding"/>
    <property type="evidence" value="ECO:0007669"/>
    <property type="project" value="UniProtKB-KW"/>
</dbReference>
<dbReference type="InterPro" id="IPR013083">
    <property type="entry name" value="Znf_RING/FYVE/PHD"/>
</dbReference>
<gene>
    <name evidence="6" type="ORF">HERIO_783</name>
</gene>
<dbReference type="VEuPathDB" id="MicrosporidiaDB:A0H76_1810"/>
<keyword evidence="4" id="KW-0175">Coiled coil</keyword>